<dbReference type="EMBL" id="MKJU01000006">
    <property type="protein sequence ID" value="OHU92685.1"/>
    <property type="molecule type" value="Genomic_DNA"/>
</dbReference>
<keyword evidence="4 6" id="KW-1133">Transmembrane helix</keyword>
<reference evidence="8 9" key="1">
    <citation type="submission" date="2016-09" db="EMBL/GenBank/DDBJ databases">
        <title>Pseudoalteromonas amylolytica sp. nov., isolated from the surface seawater.</title>
        <authorList>
            <person name="Wu Y.-H."/>
            <person name="Cheng H."/>
            <person name="Jin X.-B."/>
            <person name="Wang C.-S."/>
            <person name="Xu X.-W."/>
        </authorList>
    </citation>
    <scope>NUCLEOTIDE SEQUENCE [LARGE SCALE GENOMIC DNA]</scope>
    <source>
        <strain evidence="8 9">JW1</strain>
    </source>
</reference>
<evidence type="ECO:0000259" key="7">
    <source>
        <dbReference type="Pfam" id="PF02706"/>
    </source>
</evidence>
<dbReference type="Pfam" id="PF02706">
    <property type="entry name" value="Wzz"/>
    <property type="match status" value="1"/>
</dbReference>
<dbReference type="RefSeq" id="WP_070983243.1">
    <property type="nucleotide sequence ID" value="NZ_MKJU01000006.1"/>
</dbReference>
<evidence type="ECO:0000256" key="5">
    <source>
        <dbReference type="ARBA" id="ARBA00023136"/>
    </source>
</evidence>
<comment type="caution">
    <text evidence="8">The sequence shown here is derived from an EMBL/GenBank/DDBJ whole genome shotgun (WGS) entry which is preliminary data.</text>
</comment>
<dbReference type="InterPro" id="IPR050445">
    <property type="entry name" value="Bact_polysacc_biosynth/exp"/>
</dbReference>
<organism evidence="8 9">
    <name type="scientific">Pseudoalteromonas amylolytica</name>
    <dbReference type="NCBI Taxonomy" id="1859457"/>
    <lineage>
        <taxon>Bacteria</taxon>
        <taxon>Pseudomonadati</taxon>
        <taxon>Pseudomonadota</taxon>
        <taxon>Gammaproteobacteria</taxon>
        <taxon>Alteromonadales</taxon>
        <taxon>Pseudoalteromonadaceae</taxon>
        <taxon>Pseudoalteromonas</taxon>
    </lineage>
</organism>
<evidence type="ECO:0000256" key="2">
    <source>
        <dbReference type="ARBA" id="ARBA00022475"/>
    </source>
</evidence>
<dbReference type="GO" id="GO:0005886">
    <property type="term" value="C:plasma membrane"/>
    <property type="evidence" value="ECO:0007669"/>
    <property type="project" value="UniProtKB-SubCell"/>
</dbReference>
<dbReference type="PANTHER" id="PTHR32309:SF13">
    <property type="entry name" value="FERRIC ENTEROBACTIN TRANSPORT PROTEIN FEPE"/>
    <property type="match status" value="1"/>
</dbReference>
<dbReference type="Proteomes" id="UP000179786">
    <property type="component" value="Unassembled WGS sequence"/>
</dbReference>
<dbReference type="OrthoDB" id="9775724at2"/>
<keyword evidence="5 6" id="KW-0472">Membrane</keyword>
<dbReference type="InterPro" id="IPR003856">
    <property type="entry name" value="LPS_length_determ_N"/>
</dbReference>
<keyword evidence="9" id="KW-1185">Reference proteome</keyword>
<name>A0A1S1MUV8_9GAMM</name>
<accession>A0A1S1MUV8</accession>
<feature type="transmembrane region" description="Helical" evidence="6">
    <location>
        <begin position="274"/>
        <end position="298"/>
    </location>
</feature>
<protein>
    <recommendedName>
        <fullName evidence="7">Polysaccharide chain length determinant N-terminal domain-containing protein</fullName>
    </recommendedName>
</protein>
<comment type="subcellular location">
    <subcellularLocation>
        <location evidence="1">Cell membrane</location>
        <topology evidence="1">Multi-pass membrane protein</topology>
    </subcellularLocation>
</comment>
<keyword evidence="2" id="KW-1003">Cell membrane</keyword>
<dbReference type="PANTHER" id="PTHR32309">
    <property type="entry name" value="TYROSINE-PROTEIN KINASE"/>
    <property type="match status" value="1"/>
</dbReference>
<keyword evidence="3 6" id="KW-0812">Transmembrane</keyword>
<dbReference type="AlphaFoldDB" id="A0A1S1MUV8"/>
<sequence>MTNSTLSMRKEPPEFGELVRFMWSAKLVILGISFACAIMGVVLALSLPSTYRSTAILASTQSLKSNSGDIGGQLGGLAALAGISATNDNGFKTEVALAKLVSKSFLYKFIDDNDLRVPLLASDSWDPETNTLHLDNEIYDNKSNKFINLEESKQLWEAYIKLTDSLTIDKEKSGLYSISYEHHSPYIAQDILKQLVVELNATMQRYDIDQAKKSIEYLNNKLEQTNVSDMQVVFYRLIEEQTKQKMLTEIEDEYILTTIDPPSFPDEKSGPKRAFIVIICTFLGGLLVSMIYLVQFYIARNK</sequence>
<evidence type="ECO:0000256" key="4">
    <source>
        <dbReference type="ARBA" id="ARBA00022989"/>
    </source>
</evidence>
<evidence type="ECO:0000313" key="9">
    <source>
        <dbReference type="Proteomes" id="UP000179786"/>
    </source>
</evidence>
<evidence type="ECO:0000256" key="1">
    <source>
        <dbReference type="ARBA" id="ARBA00004651"/>
    </source>
</evidence>
<dbReference type="GO" id="GO:0004713">
    <property type="term" value="F:protein tyrosine kinase activity"/>
    <property type="evidence" value="ECO:0007669"/>
    <property type="project" value="TreeGrafter"/>
</dbReference>
<evidence type="ECO:0000313" key="8">
    <source>
        <dbReference type="EMBL" id="OHU92685.1"/>
    </source>
</evidence>
<feature type="domain" description="Polysaccharide chain length determinant N-terminal" evidence="7">
    <location>
        <begin position="15"/>
        <end position="85"/>
    </location>
</feature>
<proteinExistence type="predicted"/>
<dbReference type="STRING" id="1859457.BET10_04310"/>
<feature type="transmembrane region" description="Helical" evidence="6">
    <location>
        <begin position="20"/>
        <end position="45"/>
    </location>
</feature>
<gene>
    <name evidence="8" type="ORF">BET10_04310</name>
</gene>
<evidence type="ECO:0000256" key="3">
    <source>
        <dbReference type="ARBA" id="ARBA00022692"/>
    </source>
</evidence>
<evidence type="ECO:0000256" key="6">
    <source>
        <dbReference type="SAM" id="Phobius"/>
    </source>
</evidence>